<dbReference type="STRING" id="983964.A0A2T4APN9"/>
<feature type="compositionally biased region" description="Basic and acidic residues" evidence="1">
    <location>
        <begin position="278"/>
        <end position="291"/>
    </location>
</feature>
<feature type="compositionally biased region" description="Acidic residues" evidence="1">
    <location>
        <begin position="321"/>
        <end position="334"/>
    </location>
</feature>
<feature type="region of interest" description="Disordered" evidence="1">
    <location>
        <begin position="194"/>
        <end position="240"/>
    </location>
</feature>
<evidence type="ECO:0000256" key="1">
    <source>
        <dbReference type="SAM" id="MobiDB-lite"/>
    </source>
</evidence>
<feature type="region of interest" description="Disordered" evidence="1">
    <location>
        <begin position="558"/>
        <end position="582"/>
    </location>
</feature>
<protein>
    <submittedName>
        <fullName evidence="2">Uncharacterized protein</fullName>
    </submittedName>
</protein>
<feature type="compositionally biased region" description="Low complexity" evidence="1">
    <location>
        <begin position="17"/>
        <end position="28"/>
    </location>
</feature>
<dbReference type="Proteomes" id="UP000241690">
    <property type="component" value="Unassembled WGS sequence"/>
</dbReference>
<dbReference type="RefSeq" id="XP_024778716.1">
    <property type="nucleotide sequence ID" value="XM_024913017.1"/>
</dbReference>
<proteinExistence type="predicted"/>
<evidence type="ECO:0000313" key="3">
    <source>
        <dbReference type="Proteomes" id="UP000241690"/>
    </source>
</evidence>
<feature type="region of interest" description="Disordered" evidence="1">
    <location>
        <begin position="114"/>
        <end position="167"/>
    </location>
</feature>
<dbReference type="EMBL" id="KZ679676">
    <property type="protein sequence ID" value="PTB59039.1"/>
    <property type="molecule type" value="Genomic_DNA"/>
</dbReference>
<dbReference type="AlphaFoldDB" id="A0A2T4APN9"/>
<reference evidence="2 3" key="1">
    <citation type="submission" date="2016-07" db="EMBL/GenBank/DDBJ databases">
        <title>Multiple horizontal gene transfer events from other fungi enriched the ability of initially mycotrophic Trichoderma (Ascomycota) to feed on dead plant biomass.</title>
        <authorList>
            <consortium name="DOE Joint Genome Institute"/>
            <person name="Aerts A."/>
            <person name="Atanasova L."/>
            <person name="Chenthamara K."/>
            <person name="Zhang J."/>
            <person name="Grujic M."/>
            <person name="Henrissat B."/>
            <person name="Kuo A."/>
            <person name="Salamov A."/>
            <person name="Lipzen A."/>
            <person name="Labutti K."/>
            <person name="Barry K."/>
            <person name="Miao Y."/>
            <person name="Rahimi M.J."/>
            <person name="Shen Q."/>
            <person name="Grigoriev I.V."/>
            <person name="Kubicek C.P."/>
            <person name="Druzhinina I.S."/>
        </authorList>
    </citation>
    <scope>NUCLEOTIDE SEQUENCE [LARGE SCALE GENOMIC DNA]</scope>
    <source>
        <strain evidence="2 3">CBS 226.95</strain>
    </source>
</reference>
<sequence length="628" mass="68348">MHRASSTPLPPQGMPRSSSAAAINNNINPKVRSQTSSRIIRAQISSPIPIPDPLDKELSIRPQDVSFSGYMPQHGNVTQPSMDISRPSAEFSRRRISFTPERSRSVLRTAFSRIFGRKKGPRPKTGLASAGSEEDRQNEQYSDPVQSTSPARSPPTKISEPIPVSEYDRALRSHSVGPEDVMAIRSARSPVNQDFSGHVRRRTGTGSDAHPASARWVKPTGLTPRPASTQDWGSRLVDDSHDPEEIGRAITTGLKRRSRSLSFIPLIETTPAPSITRRRSDEIPRGWRESYDQDPASPISSTAPDGEDRATFISDKSDDESKTDDEAELPDEIESPVKPFTFSNIPYMTEFAGTSMKITDAVNLETRIGQVENRLSLVEGLLTHARQATPVAGLPDDVSERLAPPAPAWPSTFATAVRPSSHSSAQFSGTSRLSFGEIPIYARSASQQATKQPMFATPERPALASSLPTLSKSFPTGSFLMDHETYNTLLTTMENDRAARIALEAQVMELSRQVSRLSKGLPSTRAAQTKDDAASHPLGQTSVFDFGDANGDFVTKDGGLSYRRDHNEDSGIGTEAGDKDYPESFATLNEENHSPDLPFSTPNAALSLSKLTMMGGIPVSQQALSQTI</sequence>
<name>A0A2T4APN9_TRIHA</name>
<feature type="region of interest" description="Disordered" evidence="1">
    <location>
        <begin position="272"/>
        <end position="338"/>
    </location>
</feature>
<organism evidence="2 3">
    <name type="scientific">Trichoderma harzianum CBS 226.95</name>
    <dbReference type="NCBI Taxonomy" id="983964"/>
    <lineage>
        <taxon>Eukaryota</taxon>
        <taxon>Fungi</taxon>
        <taxon>Dikarya</taxon>
        <taxon>Ascomycota</taxon>
        <taxon>Pezizomycotina</taxon>
        <taxon>Sordariomycetes</taxon>
        <taxon>Hypocreomycetidae</taxon>
        <taxon>Hypocreales</taxon>
        <taxon>Hypocreaceae</taxon>
        <taxon>Trichoderma</taxon>
    </lineage>
</organism>
<feature type="region of interest" description="Disordered" evidence="1">
    <location>
        <begin position="518"/>
        <end position="537"/>
    </location>
</feature>
<feature type="region of interest" description="Disordered" evidence="1">
    <location>
        <begin position="1"/>
        <end position="38"/>
    </location>
</feature>
<feature type="compositionally biased region" description="Polar residues" evidence="1">
    <location>
        <begin position="139"/>
        <end position="151"/>
    </location>
</feature>
<keyword evidence="3" id="KW-1185">Reference proteome</keyword>
<feature type="compositionally biased region" description="Basic and acidic residues" evidence="1">
    <location>
        <begin position="306"/>
        <end position="320"/>
    </location>
</feature>
<accession>A0A2T4APN9</accession>
<feature type="region of interest" description="Disordered" evidence="1">
    <location>
        <begin position="66"/>
        <end position="97"/>
    </location>
</feature>
<dbReference type="GeneID" id="36621576"/>
<gene>
    <name evidence="2" type="ORF">M431DRAFT_1696</name>
</gene>
<evidence type="ECO:0000313" key="2">
    <source>
        <dbReference type="EMBL" id="PTB59039.1"/>
    </source>
</evidence>